<dbReference type="Proteomes" id="UP000244810">
    <property type="component" value="Unassembled WGS sequence"/>
</dbReference>
<evidence type="ECO:0008006" key="4">
    <source>
        <dbReference type="Google" id="ProtNLM"/>
    </source>
</evidence>
<dbReference type="AlphaFoldDB" id="A0A2T7UQS4"/>
<dbReference type="OrthoDB" id="5973611at2"/>
<dbReference type="EMBL" id="QDDR01000006">
    <property type="protein sequence ID" value="PVE47100.1"/>
    <property type="molecule type" value="Genomic_DNA"/>
</dbReference>
<name>A0A2T7UQS4_9RHOB</name>
<evidence type="ECO:0000313" key="3">
    <source>
        <dbReference type="Proteomes" id="UP000244810"/>
    </source>
</evidence>
<reference evidence="2 3" key="1">
    <citation type="journal article" date="2011" name="Syst. Appl. Microbiol.">
        <title>Defluviimonas denitrificans gen. nov., sp. nov., and Pararhodobacter aggregans gen. nov., sp. nov., non-phototrophic Rhodobacteraceae from the biofilter of a marine aquaculture.</title>
        <authorList>
            <person name="Foesel B.U."/>
            <person name="Drake H.L."/>
            <person name="Schramm A."/>
        </authorList>
    </citation>
    <scope>NUCLEOTIDE SEQUENCE [LARGE SCALE GENOMIC DNA]</scope>
    <source>
        <strain evidence="2 3">D1-19</strain>
    </source>
</reference>
<evidence type="ECO:0000256" key="1">
    <source>
        <dbReference type="SAM" id="SignalP"/>
    </source>
</evidence>
<proteinExistence type="predicted"/>
<comment type="caution">
    <text evidence="2">The sequence shown here is derived from an EMBL/GenBank/DDBJ whole genome shotgun (WGS) entry which is preliminary data.</text>
</comment>
<feature type="signal peptide" evidence="1">
    <location>
        <begin position="1"/>
        <end position="23"/>
    </location>
</feature>
<organism evidence="2 3">
    <name type="scientific">Pararhodobacter aggregans</name>
    <dbReference type="NCBI Taxonomy" id="404875"/>
    <lineage>
        <taxon>Bacteria</taxon>
        <taxon>Pseudomonadati</taxon>
        <taxon>Pseudomonadota</taxon>
        <taxon>Alphaproteobacteria</taxon>
        <taxon>Rhodobacterales</taxon>
        <taxon>Paracoccaceae</taxon>
        <taxon>Pararhodobacter</taxon>
    </lineage>
</organism>
<gene>
    <name evidence="2" type="ORF">DDE23_12685</name>
</gene>
<keyword evidence="3" id="KW-1185">Reference proteome</keyword>
<protein>
    <recommendedName>
        <fullName evidence="4">Peptidase S1</fullName>
    </recommendedName>
</protein>
<dbReference type="RefSeq" id="WP_107752112.1">
    <property type="nucleotide sequence ID" value="NZ_QBKF01000006.1"/>
</dbReference>
<sequence>MSFPLRPLAVAFCTLAFPAAALACPSYETPGAALSFTAESAYVPQAIPVIAGGTIDLATCPETQGVGYVIEQPDFTMAYDALNLGRALEIRVRAGCDAVLLVNASNGQWLFNDDADAADPALRIESAPSGRYDIWVGTYGMENCEAELQIETF</sequence>
<dbReference type="PROSITE" id="PS51257">
    <property type="entry name" value="PROKAR_LIPOPROTEIN"/>
    <property type="match status" value="1"/>
</dbReference>
<keyword evidence="1" id="KW-0732">Signal</keyword>
<feature type="chain" id="PRO_5015463549" description="Peptidase S1" evidence="1">
    <location>
        <begin position="24"/>
        <end position="153"/>
    </location>
</feature>
<accession>A0A2T7UQS4</accession>
<evidence type="ECO:0000313" key="2">
    <source>
        <dbReference type="EMBL" id="PVE47100.1"/>
    </source>
</evidence>